<sequence>MESYGKLNLSIIELNKPHGNQWMPMDKDYHYSIKSLASTLSCPF</sequence>
<dbReference type="AlphaFoldDB" id="A0A9N8GY31"/>
<proteinExistence type="predicted"/>
<dbReference type="Proteomes" id="UP000834611">
    <property type="component" value="Unassembled WGS sequence"/>
</dbReference>
<name>A0A9N8GY31_PRORE</name>
<accession>A0A9N8GY31</accession>
<comment type="caution">
    <text evidence="1">The sequence shown here is derived from an EMBL/GenBank/DDBJ whole genome shotgun (WGS) entry which is preliminary data.</text>
</comment>
<protein>
    <submittedName>
        <fullName evidence="1">Uncharacterized protein</fullName>
    </submittedName>
</protein>
<gene>
    <name evidence="1" type="ORF">GHA_03411</name>
</gene>
<dbReference type="EMBL" id="CAHPSF010000011">
    <property type="protein sequence ID" value="CAB5709329.1"/>
    <property type="molecule type" value="Genomic_DNA"/>
</dbReference>
<reference evidence="1" key="1">
    <citation type="submission" date="2020-05" db="EMBL/GenBank/DDBJ databases">
        <authorList>
            <person name="Delgado-Blas J."/>
        </authorList>
    </citation>
    <scope>NUCLEOTIDE SEQUENCE</scope>
    <source>
        <strain evidence="1">BB1453</strain>
    </source>
</reference>
<evidence type="ECO:0000313" key="1">
    <source>
        <dbReference type="EMBL" id="CAB5709329.1"/>
    </source>
</evidence>
<evidence type="ECO:0000313" key="2">
    <source>
        <dbReference type="Proteomes" id="UP000834611"/>
    </source>
</evidence>
<organism evidence="1 2">
    <name type="scientific">Providencia rettgeri</name>
    <dbReference type="NCBI Taxonomy" id="587"/>
    <lineage>
        <taxon>Bacteria</taxon>
        <taxon>Pseudomonadati</taxon>
        <taxon>Pseudomonadota</taxon>
        <taxon>Gammaproteobacteria</taxon>
        <taxon>Enterobacterales</taxon>
        <taxon>Morganellaceae</taxon>
        <taxon>Providencia</taxon>
    </lineage>
</organism>